<dbReference type="KEGG" id="slo:Shew_2656"/>
<dbReference type="Gene3D" id="3.90.470.20">
    <property type="entry name" value="4'-phosphopantetheinyl transferase domain"/>
    <property type="match status" value="1"/>
</dbReference>
<gene>
    <name evidence="4" type="ordered locus">Shew_2656</name>
</gene>
<dbReference type="PANTHER" id="PTHR12215:SF10">
    <property type="entry name" value="L-AMINOADIPATE-SEMIALDEHYDE DEHYDROGENASE-PHOSPHOPANTETHEINYL TRANSFERASE"/>
    <property type="match status" value="1"/>
</dbReference>
<comment type="similarity">
    <text evidence="1">Belongs to the P-Pant transferase superfamily. Gsp/Sfp/HetI/AcpT family.</text>
</comment>
<dbReference type="GO" id="GO:0008897">
    <property type="term" value="F:holo-[acyl-carrier-protein] synthase activity"/>
    <property type="evidence" value="ECO:0007669"/>
    <property type="project" value="InterPro"/>
</dbReference>
<dbReference type="Proteomes" id="UP000001558">
    <property type="component" value="Chromosome"/>
</dbReference>
<dbReference type="EMBL" id="CP000606">
    <property type="protein sequence ID" value="ABO24522.1"/>
    <property type="molecule type" value="Genomic_DNA"/>
</dbReference>
<dbReference type="Pfam" id="PF01648">
    <property type="entry name" value="ACPS"/>
    <property type="match status" value="1"/>
</dbReference>
<dbReference type="GO" id="GO:0000287">
    <property type="term" value="F:magnesium ion binding"/>
    <property type="evidence" value="ECO:0007669"/>
    <property type="project" value="InterPro"/>
</dbReference>
<organism evidence="4 5">
    <name type="scientific">Shewanella loihica (strain ATCC BAA-1088 / PV-4)</name>
    <dbReference type="NCBI Taxonomy" id="323850"/>
    <lineage>
        <taxon>Bacteria</taxon>
        <taxon>Pseudomonadati</taxon>
        <taxon>Pseudomonadota</taxon>
        <taxon>Gammaproteobacteria</taxon>
        <taxon>Alteromonadales</taxon>
        <taxon>Shewanellaceae</taxon>
        <taxon>Shewanella</taxon>
    </lineage>
</organism>
<sequence length="303" mass="34310">MAAGDIIPVHLYLCPLTLPGLSSDQQGRLLDTLPLDEQQKVMRYRMASAREKGLLVRCYLRALLSKAHTQLNQSSLNQSPLNQSQLNADIDGAIGPSEWRFDYLDKGKPVLSKAFFARSQLVFNLSHSGDYMLLAIAKSPRLELGVDIERLRQNTNIHAILNHYFTRQEREAMLALPSTRQRERFFDLWALKESYIKAKGLGLALSLKSFYFELSETECQALSFKGLDARQARLEQAARLFLVKEDSQQTDLGNDPQQAQPAAGWQSKLWQLDDEYRFALSLSSTDPLDLRCEMVSAQALLSE</sequence>
<dbReference type="RefSeq" id="WP_011866453.1">
    <property type="nucleotide sequence ID" value="NC_009092.1"/>
</dbReference>
<evidence type="ECO:0000256" key="1">
    <source>
        <dbReference type="ARBA" id="ARBA00010990"/>
    </source>
</evidence>
<dbReference type="InterPro" id="IPR050559">
    <property type="entry name" value="P-Pant_transferase_sf"/>
</dbReference>
<dbReference type="STRING" id="323850.Shew_2656"/>
<dbReference type="InterPro" id="IPR037143">
    <property type="entry name" value="4-PPantetheinyl_Trfase_dom_sf"/>
</dbReference>
<name>A3QGC4_SHELP</name>
<dbReference type="AlphaFoldDB" id="A3QGC4"/>
<proteinExistence type="inferred from homology"/>
<accession>A3QGC4</accession>
<keyword evidence="5" id="KW-1185">Reference proteome</keyword>
<dbReference type="GO" id="GO:0019878">
    <property type="term" value="P:lysine biosynthetic process via aminoadipic acid"/>
    <property type="evidence" value="ECO:0007669"/>
    <property type="project" value="TreeGrafter"/>
</dbReference>
<evidence type="ECO:0000256" key="2">
    <source>
        <dbReference type="ARBA" id="ARBA00022679"/>
    </source>
</evidence>
<dbReference type="HOGENOM" id="CLU_057011_4_1_6"/>
<feature type="domain" description="4'-phosphopantetheinyl transferase" evidence="3">
    <location>
        <begin position="144"/>
        <end position="226"/>
    </location>
</feature>
<evidence type="ECO:0000259" key="3">
    <source>
        <dbReference type="Pfam" id="PF01648"/>
    </source>
</evidence>
<dbReference type="PANTHER" id="PTHR12215">
    <property type="entry name" value="PHOSPHOPANTETHEINE TRANSFERASE"/>
    <property type="match status" value="1"/>
</dbReference>
<evidence type="ECO:0000313" key="5">
    <source>
        <dbReference type="Proteomes" id="UP000001558"/>
    </source>
</evidence>
<evidence type="ECO:0000313" key="4">
    <source>
        <dbReference type="EMBL" id="ABO24522.1"/>
    </source>
</evidence>
<dbReference type="InterPro" id="IPR008278">
    <property type="entry name" value="4-PPantetheinyl_Trfase_dom"/>
</dbReference>
<keyword evidence="2 4" id="KW-0808">Transferase</keyword>
<dbReference type="SUPFAM" id="SSF56214">
    <property type="entry name" value="4'-phosphopantetheinyl transferase"/>
    <property type="match status" value="2"/>
</dbReference>
<dbReference type="GO" id="GO:0005829">
    <property type="term" value="C:cytosol"/>
    <property type="evidence" value="ECO:0007669"/>
    <property type="project" value="TreeGrafter"/>
</dbReference>
<protein>
    <submittedName>
        <fullName evidence="4">4'-phosphopantetheinyl transferase</fullName>
    </submittedName>
</protein>
<dbReference type="eggNOG" id="COG2091">
    <property type="taxonomic scope" value="Bacteria"/>
</dbReference>
<reference evidence="4 5" key="1">
    <citation type="submission" date="2007-03" db="EMBL/GenBank/DDBJ databases">
        <title>Complete sequence of Shewanella loihica PV-4.</title>
        <authorList>
            <consortium name="US DOE Joint Genome Institute"/>
            <person name="Copeland A."/>
            <person name="Lucas S."/>
            <person name="Lapidus A."/>
            <person name="Barry K."/>
            <person name="Detter J.C."/>
            <person name="Glavina del Rio T."/>
            <person name="Hammon N."/>
            <person name="Israni S."/>
            <person name="Dalin E."/>
            <person name="Tice H."/>
            <person name="Pitluck S."/>
            <person name="Chain P."/>
            <person name="Malfatti S."/>
            <person name="Shin M."/>
            <person name="Vergez L."/>
            <person name="Schmutz J."/>
            <person name="Larimer F."/>
            <person name="Land M."/>
            <person name="Hauser L."/>
            <person name="Kyrpides N."/>
            <person name="Mikhailova N."/>
            <person name="Romine M.F."/>
            <person name="Serres G."/>
            <person name="Fredrickson J."/>
            <person name="Tiedje J."/>
            <person name="Richardson P."/>
        </authorList>
    </citation>
    <scope>NUCLEOTIDE SEQUENCE [LARGE SCALE GENOMIC DNA]</scope>
    <source>
        <strain evidence="5">ATCC BAA-1088 / PV-4</strain>
    </source>
</reference>